<comment type="caution">
    <text evidence="1">The sequence shown here is derived from an EMBL/GenBank/DDBJ whole genome shotgun (WGS) entry which is preliminary data.</text>
</comment>
<organism evidence="1 2">
    <name type="scientific">Dreissena polymorpha</name>
    <name type="common">Zebra mussel</name>
    <name type="synonym">Mytilus polymorpha</name>
    <dbReference type="NCBI Taxonomy" id="45954"/>
    <lineage>
        <taxon>Eukaryota</taxon>
        <taxon>Metazoa</taxon>
        <taxon>Spiralia</taxon>
        <taxon>Lophotrochozoa</taxon>
        <taxon>Mollusca</taxon>
        <taxon>Bivalvia</taxon>
        <taxon>Autobranchia</taxon>
        <taxon>Heteroconchia</taxon>
        <taxon>Euheterodonta</taxon>
        <taxon>Imparidentia</taxon>
        <taxon>Neoheterodontei</taxon>
        <taxon>Myida</taxon>
        <taxon>Dreissenoidea</taxon>
        <taxon>Dreissenidae</taxon>
        <taxon>Dreissena</taxon>
    </lineage>
</organism>
<reference evidence="1" key="2">
    <citation type="submission" date="2020-11" db="EMBL/GenBank/DDBJ databases">
        <authorList>
            <person name="McCartney M.A."/>
            <person name="Auch B."/>
            <person name="Kono T."/>
            <person name="Mallez S."/>
            <person name="Becker A."/>
            <person name="Gohl D.M."/>
            <person name="Silverstein K.A.T."/>
            <person name="Koren S."/>
            <person name="Bechman K.B."/>
            <person name="Herman A."/>
            <person name="Abrahante J.E."/>
            <person name="Garbe J."/>
        </authorList>
    </citation>
    <scope>NUCLEOTIDE SEQUENCE</scope>
    <source>
        <strain evidence="1">Duluth1</strain>
        <tissue evidence="1">Whole animal</tissue>
    </source>
</reference>
<dbReference type="AlphaFoldDB" id="A0A9D4ESH3"/>
<gene>
    <name evidence="1" type="ORF">DPMN_164200</name>
</gene>
<protein>
    <submittedName>
        <fullName evidence="1">Uncharacterized protein</fullName>
    </submittedName>
</protein>
<accession>A0A9D4ESH3</accession>
<proteinExistence type="predicted"/>
<sequence>MIPAKFPYVIKYHCCSAESPCLKILTGMVREAASRDWELADLFSVSRDKLKGSSGHGMKEKAKLLFKKERRISELSEAQRLGYQIQ</sequence>
<name>A0A9D4ESH3_DREPO</name>
<reference evidence="1" key="1">
    <citation type="journal article" date="2019" name="bioRxiv">
        <title>The Genome of the Zebra Mussel, Dreissena polymorpha: A Resource for Invasive Species Research.</title>
        <authorList>
            <person name="McCartney M.A."/>
            <person name="Auch B."/>
            <person name="Kono T."/>
            <person name="Mallez S."/>
            <person name="Zhang Y."/>
            <person name="Obille A."/>
            <person name="Becker A."/>
            <person name="Abrahante J.E."/>
            <person name="Garbe J."/>
            <person name="Badalamenti J.P."/>
            <person name="Herman A."/>
            <person name="Mangelson H."/>
            <person name="Liachko I."/>
            <person name="Sullivan S."/>
            <person name="Sone E.D."/>
            <person name="Koren S."/>
            <person name="Silverstein K.A.T."/>
            <person name="Beckman K.B."/>
            <person name="Gohl D.M."/>
        </authorList>
    </citation>
    <scope>NUCLEOTIDE SEQUENCE</scope>
    <source>
        <strain evidence="1">Duluth1</strain>
        <tissue evidence="1">Whole animal</tissue>
    </source>
</reference>
<evidence type="ECO:0000313" key="1">
    <source>
        <dbReference type="EMBL" id="KAH3786099.1"/>
    </source>
</evidence>
<keyword evidence="2" id="KW-1185">Reference proteome</keyword>
<dbReference type="EMBL" id="JAIWYP010000008">
    <property type="protein sequence ID" value="KAH3786099.1"/>
    <property type="molecule type" value="Genomic_DNA"/>
</dbReference>
<dbReference type="Proteomes" id="UP000828390">
    <property type="component" value="Unassembled WGS sequence"/>
</dbReference>
<evidence type="ECO:0000313" key="2">
    <source>
        <dbReference type="Proteomes" id="UP000828390"/>
    </source>
</evidence>